<feature type="transmembrane region" description="Helical" evidence="1">
    <location>
        <begin position="240"/>
        <end position="260"/>
    </location>
</feature>
<feature type="transmembrane region" description="Helical" evidence="1">
    <location>
        <begin position="339"/>
        <end position="362"/>
    </location>
</feature>
<feature type="transmembrane region" description="Helical" evidence="1">
    <location>
        <begin position="210"/>
        <end position="228"/>
    </location>
</feature>
<evidence type="ECO:0000256" key="1">
    <source>
        <dbReference type="SAM" id="Phobius"/>
    </source>
</evidence>
<proteinExistence type="predicted"/>
<feature type="transmembrane region" description="Helical" evidence="1">
    <location>
        <begin position="159"/>
        <end position="176"/>
    </location>
</feature>
<evidence type="ECO:0000313" key="2">
    <source>
        <dbReference type="EMBL" id="NMW93484.1"/>
    </source>
</evidence>
<reference evidence="3 4" key="1">
    <citation type="submission" date="2018-06" db="EMBL/GenBank/DDBJ databases">
        <authorList>
            <consortium name="Pathogen Informatics"/>
            <person name="Doyle S."/>
        </authorList>
    </citation>
    <scope>NUCLEOTIDE SEQUENCE [LARGE SCALE GENOMIC DNA]</scope>
    <source>
        <strain evidence="3 4">NCTC11819</strain>
    </source>
</reference>
<evidence type="ECO:0000313" key="3">
    <source>
        <dbReference type="EMBL" id="STO15549.1"/>
    </source>
</evidence>
<dbReference type="Proteomes" id="UP000582487">
    <property type="component" value="Unassembled WGS sequence"/>
</dbReference>
<feature type="transmembrane region" description="Helical" evidence="1">
    <location>
        <begin position="280"/>
        <end position="298"/>
    </location>
</feature>
<dbReference type="EMBL" id="JABCUV010000007">
    <property type="protein sequence ID" value="NMW93484.1"/>
    <property type="molecule type" value="Genomic_DNA"/>
</dbReference>
<accession>A0A2J9KQ85</accession>
<feature type="transmembrane region" description="Helical" evidence="1">
    <location>
        <begin position="25"/>
        <end position="46"/>
    </location>
</feature>
<dbReference type="GeneID" id="61167643"/>
<evidence type="ECO:0000313" key="4">
    <source>
        <dbReference type="Proteomes" id="UP000255284"/>
    </source>
</evidence>
<organism evidence="2 5">
    <name type="scientific">Mobiluncus mulieris</name>
    <dbReference type="NCBI Taxonomy" id="2052"/>
    <lineage>
        <taxon>Bacteria</taxon>
        <taxon>Bacillati</taxon>
        <taxon>Actinomycetota</taxon>
        <taxon>Actinomycetes</taxon>
        <taxon>Actinomycetales</taxon>
        <taxon>Actinomycetaceae</taxon>
        <taxon>Mobiluncus</taxon>
    </lineage>
</organism>
<feature type="transmembrane region" description="Helical" evidence="1">
    <location>
        <begin position="382"/>
        <end position="404"/>
    </location>
</feature>
<dbReference type="PANTHER" id="PTHR41771">
    <property type="entry name" value="MEMBRANE PROTEIN-RELATED"/>
    <property type="match status" value="1"/>
</dbReference>
<dbReference type="AlphaFoldDB" id="A0A2J9KQ85"/>
<evidence type="ECO:0000313" key="5">
    <source>
        <dbReference type="Proteomes" id="UP000582487"/>
    </source>
</evidence>
<keyword evidence="1" id="KW-0812">Transmembrane</keyword>
<keyword evidence="1" id="KW-0472">Membrane</keyword>
<keyword evidence="1" id="KW-1133">Transmembrane helix</keyword>
<dbReference type="RefSeq" id="WP_004012712.1">
    <property type="nucleotide sequence ID" value="NZ_CAMPNB010000010.1"/>
</dbReference>
<feature type="transmembrane region" description="Helical" evidence="1">
    <location>
        <begin position="183"/>
        <end position="204"/>
    </location>
</feature>
<dbReference type="Pfam" id="PF07907">
    <property type="entry name" value="YibE_F"/>
    <property type="match status" value="1"/>
</dbReference>
<dbReference type="EMBL" id="UGGQ01000006">
    <property type="protein sequence ID" value="STO15549.1"/>
    <property type="molecule type" value="Genomic_DNA"/>
</dbReference>
<reference evidence="2 5" key="2">
    <citation type="submission" date="2020-04" db="EMBL/GenBank/DDBJ databases">
        <title>Antimicrobial susceptibility and clonality of vaginal-derived multi-drug resistant Mobiluncus isolates in China.</title>
        <authorList>
            <person name="Zhang X."/>
        </authorList>
    </citation>
    <scope>NUCLEOTIDE SEQUENCE [LARGE SCALE GENOMIC DNA]</scope>
    <source>
        <strain evidence="2 5">7</strain>
    </source>
</reference>
<protein>
    <submittedName>
        <fullName evidence="2">YibE/F family protein</fullName>
    </submittedName>
    <submittedName>
        <fullName evidence="3">YibE/F-like protein</fullName>
    </submittedName>
</protein>
<name>A0A2J9KQ85_9ACTO</name>
<dbReference type="PANTHER" id="PTHR41771:SF1">
    <property type="entry name" value="MEMBRANE PROTEIN"/>
    <property type="match status" value="1"/>
</dbReference>
<sequence length="420" mass="44507">MGHSHAAVKISRTQEASTTSRTARLVVTIVLAALTLLTVVGMAWLWPDWNHLAAIRHQPTSFSTAAGVSFENAKILEVTPRCIDTTVADTPTPSSSRQACLRLKVHLDTGPEKGQTVTVESVGPAAESNLSPGDMVQVMRSASASGSGNNYSFSGVHRTGPIMFFALLFVVVVVAVARWKGVFSLLGLGFATAIIGFFMLPALASGRPGIWVGLVGANAIMLVVIHVAHGVSMRTAAAMLGTLCGLILSALFGTAAVWLGHLSGYVDDMSFDLSANIPHLNMRQLLIVAIILAGLGVLNDVTITQASSVWELRLAAPHYTRWEVYRSAMRIGCDHIASTIYTVVFAYTGAALATVMLIVMFYDRPFSELFATESIAAELLQILTSASALILSLPLTTAIAALMIRKAKVANADAVENSAS</sequence>
<dbReference type="Proteomes" id="UP000255284">
    <property type="component" value="Unassembled WGS sequence"/>
</dbReference>
<dbReference type="InterPro" id="IPR012507">
    <property type="entry name" value="YibE_F"/>
</dbReference>
<dbReference type="OrthoDB" id="5846312at2"/>
<comment type="caution">
    <text evidence="2">The sequence shown here is derived from an EMBL/GenBank/DDBJ whole genome shotgun (WGS) entry which is preliminary data.</text>
</comment>
<gene>
    <name evidence="2" type="ORF">HHJ74_07220</name>
    <name evidence="3" type="ORF">NCTC11819_00089</name>
</gene>